<accession>A0A919KBI7</accession>
<keyword evidence="2" id="KW-1185">Reference proteome</keyword>
<name>A0A919KBI7_9ACTN</name>
<proteinExistence type="predicted"/>
<dbReference type="SUPFAM" id="SSF48452">
    <property type="entry name" value="TPR-like"/>
    <property type="match status" value="1"/>
</dbReference>
<sequence>MAVKEPNRRLAAVMEQAGVTNKGLAARVRTEGQRIGLTLSTDHVSVKRWLDGGRPQGDTARCIAAALGAKLGRVITFAEIGLDSVGDAAPIDLTSEGALYPSEPSRSIDVIDGLTDADIRDDSVAAKLPWDSTATPGVITGYLFAEPSWTESSRDISFAAAGIAGRIRATVRNLTQLDFQYGGGHTRKLLLSYWKTEIVPALRGGLGNTAKRDVFAAAADAAEVLGWSAYDAGRHGAAQRYFVQGLRLAREAGDAVMGGQILSNLSHQANYLGNFTEAMHYARAAQSATVGQASATVNAMFLAMEARALASLGDAKGCGAALNRAEQEFGRRRESDDPDWISYFDALELAGEAAHCFRDLGHSRHTQLWAARAIDPVLTPARTRSFICIVHADGALADGNLDEALALAGQSVELAGSLQSSRHLRYVSDFYSSLMLKYDNHAGVREFTALLRSKNPELAESVNRS</sequence>
<comment type="caution">
    <text evidence="1">The sequence shown here is derived from an EMBL/GenBank/DDBJ whole genome shotgun (WGS) entry which is preliminary data.</text>
</comment>
<gene>
    <name evidence="1" type="ORF">Ari01nite_98220</name>
</gene>
<protein>
    <recommendedName>
        <fullName evidence="3">Sporulation protein</fullName>
    </recommendedName>
</protein>
<dbReference type="Gene3D" id="1.25.40.10">
    <property type="entry name" value="Tetratricopeptide repeat domain"/>
    <property type="match status" value="1"/>
</dbReference>
<evidence type="ECO:0008006" key="3">
    <source>
        <dbReference type="Google" id="ProtNLM"/>
    </source>
</evidence>
<dbReference type="AlphaFoldDB" id="A0A919KBI7"/>
<organism evidence="1 2">
    <name type="scientific">Paractinoplanes rishiriensis</name>
    <dbReference type="NCBI Taxonomy" id="1050105"/>
    <lineage>
        <taxon>Bacteria</taxon>
        <taxon>Bacillati</taxon>
        <taxon>Actinomycetota</taxon>
        <taxon>Actinomycetes</taxon>
        <taxon>Micromonosporales</taxon>
        <taxon>Micromonosporaceae</taxon>
        <taxon>Paractinoplanes</taxon>
    </lineage>
</organism>
<evidence type="ECO:0000313" key="2">
    <source>
        <dbReference type="Proteomes" id="UP000636960"/>
    </source>
</evidence>
<evidence type="ECO:0000313" key="1">
    <source>
        <dbReference type="EMBL" id="GIF02358.1"/>
    </source>
</evidence>
<dbReference type="InterPro" id="IPR011990">
    <property type="entry name" value="TPR-like_helical_dom_sf"/>
</dbReference>
<dbReference type="Proteomes" id="UP000636960">
    <property type="component" value="Unassembled WGS sequence"/>
</dbReference>
<reference evidence="1" key="1">
    <citation type="submission" date="2021-01" db="EMBL/GenBank/DDBJ databases">
        <title>Whole genome shotgun sequence of Actinoplanes rishiriensis NBRC 108556.</title>
        <authorList>
            <person name="Komaki H."/>
            <person name="Tamura T."/>
        </authorList>
    </citation>
    <scope>NUCLEOTIDE SEQUENCE</scope>
    <source>
        <strain evidence="1">NBRC 108556</strain>
    </source>
</reference>
<dbReference type="EMBL" id="BOMV01000131">
    <property type="protein sequence ID" value="GIF02358.1"/>
    <property type="molecule type" value="Genomic_DNA"/>
</dbReference>